<sequence length="1048" mass="115144">MNQPRTSRSRIPSAASLGLSRPHAAADLAALGWDTEERLDLLWTLAATGDPDQALNNIVRLMQATDDPEGLQDRLDTDHVFRVRLLGLFGASTLLGDHVVANPEIWPLLGEELPGGRAMLTTMLDSVGAEEVEGTDEDGDALHAADSLLRRATVTGADADRAMRTAYRTILARVAAIDLAGTFVPRRGESPTPKGRTGYPDFVPFEVIADRLADAADAALTAALSVAVAKVFPTGPVPVKIAVLAMGKCGALELNYISDVDVIFVAEPADADTTRLAGEFINIGCRCFFEVDAALRPEGRHGALVRTLDSHLTYYRKWASTWEFQALLKARPMTGDLDLGRAYVDNLAPMVWTASQREDFVPDVQAMRRRVIENVPEELKSRELKLGSGGLRDVEFAVQLLQLVHGRADESLRVLSTVDALNALVDGGYVGREDGRTLIDCYSFMRLLEHRMQLSHLKRTHLLPEVSDRAARTWLARTSGLVAEGTRTLAEELEARVRATGRQIRQLHNKLFYRPLLTSVVEMSVDELRLTPEAAQRQLAALGYRYPDRAMDHLSALASGGTRRARVQAVILPSLMEWLSETVDPDAGLLAYRKLSEVASDRSWFLRLLRDENIVGQRLMKILGTSPYVSDLFLAAPDAVKLLSDGATQPKLMEKDASVISHSLVAAAGRYTDPDKAIAAARSLRRTELARVAAADLLGMMELPEVARSLSWVWDAVLEAALSAEIRAWEDANRRNAPAVISVIGMGRLGGAELSYRSDADVLFVCEPVGNPGEAAGLDEDGDGETGTTNDAVTWSIGIVDRLRARLAKPSLDPPLEVDLDLRPEGRSGASVRTLESYRAYYERWGETWEFQALLRATWVAGDKDLGIRFLRAIDPFRYPEGGADQKTVQEVRRMKARVDGERLPRGANRATHTKLGRGGLADVEWTVQLLTLQHCHRIPTLHNTSTLEVLEEIRTAGLLSEFDVVTLQDAWITASEARNALVLSKAKIPDQLPPPGAQLVHVAAAAGWDPADSQGFLDNYLKRTRRARRVVDRVFWGEEVVDAQYDE</sequence>
<keyword evidence="10" id="KW-1185">Reference proteome</keyword>
<dbReference type="GO" id="GO:0005829">
    <property type="term" value="C:cytosol"/>
    <property type="evidence" value="ECO:0007669"/>
    <property type="project" value="TreeGrafter"/>
</dbReference>
<dbReference type="SUPFAM" id="SSF81593">
    <property type="entry name" value="Nucleotidyltransferase substrate binding subunit/domain"/>
    <property type="match status" value="2"/>
</dbReference>
<dbReference type="GO" id="GO:0000820">
    <property type="term" value="P:regulation of glutamine family amino acid metabolic process"/>
    <property type="evidence" value="ECO:0007669"/>
    <property type="project" value="TreeGrafter"/>
</dbReference>
<evidence type="ECO:0000256" key="6">
    <source>
        <dbReference type="ARBA" id="ARBA00023268"/>
    </source>
</evidence>
<dbReference type="Pfam" id="PF03710">
    <property type="entry name" value="GlnE"/>
    <property type="match status" value="2"/>
</dbReference>
<feature type="domain" description="Glutamate-ammonia ligase adenylyltransferase repeated" evidence="7">
    <location>
        <begin position="204"/>
        <end position="340"/>
    </location>
</feature>
<dbReference type="SUPFAM" id="SSF81301">
    <property type="entry name" value="Nucleotidyltransferase"/>
    <property type="match status" value="2"/>
</dbReference>
<dbReference type="EMBL" id="FAUH01000003">
    <property type="protein sequence ID" value="CUU65214.1"/>
    <property type="molecule type" value="Genomic_DNA"/>
</dbReference>
<keyword evidence="4" id="KW-0067">ATP-binding</keyword>
<dbReference type="Proteomes" id="UP000182498">
    <property type="component" value="Unassembled WGS sequence"/>
</dbReference>
<dbReference type="PANTHER" id="PTHR30621">
    <property type="entry name" value="GLUTAMINE SYNTHETASE ADENYLYLTRANSFERASE"/>
    <property type="match status" value="1"/>
</dbReference>
<dbReference type="InterPro" id="IPR023057">
    <property type="entry name" value="GlnE"/>
</dbReference>
<name>A0A120N4W3_9CORY</name>
<dbReference type="InterPro" id="IPR013546">
    <property type="entry name" value="PII_UdlTrfase/GS_AdlTrfase"/>
</dbReference>
<gene>
    <name evidence="9" type="ORF">CVAR292_00532</name>
</gene>
<evidence type="ECO:0000313" key="10">
    <source>
        <dbReference type="Proteomes" id="UP000182498"/>
    </source>
</evidence>
<feature type="domain" description="PII-uridylyltransferase/Glutamine-synthetase adenylyltransferase" evidence="8">
    <location>
        <begin position="894"/>
        <end position="1035"/>
    </location>
</feature>
<evidence type="ECO:0000256" key="5">
    <source>
        <dbReference type="ARBA" id="ARBA00022842"/>
    </source>
</evidence>
<evidence type="ECO:0000259" key="7">
    <source>
        <dbReference type="Pfam" id="PF03710"/>
    </source>
</evidence>
<feature type="domain" description="Glutamate-ammonia ligase adenylyltransferase repeated" evidence="7">
    <location>
        <begin position="617"/>
        <end position="872"/>
    </location>
</feature>
<keyword evidence="6" id="KW-0511">Multifunctional enzyme</keyword>
<proteinExistence type="predicted"/>
<dbReference type="PANTHER" id="PTHR30621:SF0">
    <property type="entry name" value="BIFUNCTIONAL GLUTAMINE SYNTHETASE ADENYLYLTRANSFERASE_ADENYLYL-REMOVING ENZYME"/>
    <property type="match status" value="1"/>
</dbReference>
<evidence type="ECO:0000256" key="4">
    <source>
        <dbReference type="ARBA" id="ARBA00022840"/>
    </source>
</evidence>
<dbReference type="CDD" id="cd05401">
    <property type="entry name" value="NT_GlnE_GlnD_like"/>
    <property type="match status" value="2"/>
</dbReference>
<dbReference type="InterPro" id="IPR005190">
    <property type="entry name" value="GlnE_rpt_dom"/>
</dbReference>
<dbReference type="EC" id="2.7.7.42" evidence="9"/>
<keyword evidence="1 9" id="KW-0808">Transferase</keyword>
<dbReference type="GO" id="GO:0005524">
    <property type="term" value="F:ATP binding"/>
    <property type="evidence" value="ECO:0007669"/>
    <property type="project" value="UniProtKB-KW"/>
</dbReference>
<reference evidence="10" key="1">
    <citation type="submission" date="2015-11" db="EMBL/GenBank/DDBJ databases">
        <authorList>
            <person name="Dugat-Bony E."/>
        </authorList>
    </citation>
    <scope>NUCLEOTIDE SEQUENCE [LARGE SCALE GENOMIC DNA]</scope>
    <source>
        <strain evidence="10">Mu292</strain>
    </source>
</reference>
<organism evidence="9 10">
    <name type="scientific">Corynebacterium variabile</name>
    <dbReference type="NCBI Taxonomy" id="1727"/>
    <lineage>
        <taxon>Bacteria</taxon>
        <taxon>Bacillati</taxon>
        <taxon>Actinomycetota</taxon>
        <taxon>Actinomycetes</taxon>
        <taxon>Mycobacteriales</taxon>
        <taxon>Corynebacteriaceae</taxon>
        <taxon>Corynebacterium</taxon>
    </lineage>
</organism>
<dbReference type="Gene3D" id="1.20.120.330">
    <property type="entry name" value="Nucleotidyltransferases domain 2"/>
    <property type="match status" value="2"/>
</dbReference>
<dbReference type="InterPro" id="IPR043519">
    <property type="entry name" value="NT_sf"/>
</dbReference>
<protein>
    <submittedName>
        <fullName evidence="9">Glutamine synthetase adenylyltransferase</fullName>
        <ecNumber evidence="9">2.7.7.42</ecNumber>
    </submittedName>
</protein>
<evidence type="ECO:0000256" key="2">
    <source>
        <dbReference type="ARBA" id="ARBA00022695"/>
    </source>
</evidence>
<keyword evidence="5" id="KW-0460">Magnesium</keyword>
<evidence type="ECO:0000259" key="8">
    <source>
        <dbReference type="Pfam" id="PF08335"/>
    </source>
</evidence>
<dbReference type="Pfam" id="PF08335">
    <property type="entry name" value="GlnD_UR_UTase"/>
    <property type="match status" value="2"/>
</dbReference>
<evidence type="ECO:0000313" key="9">
    <source>
        <dbReference type="EMBL" id="CUU65214.1"/>
    </source>
</evidence>
<keyword evidence="2 9" id="KW-0548">Nucleotidyltransferase</keyword>
<dbReference type="NCBIfam" id="NF010707">
    <property type="entry name" value="PRK14109.1"/>
    <property type="match status" value="1"/>
</dbReference>
<evidence type="ECO:0000256" key="3">
    <source>
        <dbReference type="ARBA" id="ARBA00022741"/>
    </source>
</evidence>
<accession>A0A120N4W3</accession>
<keyword evidence="3" id="KW-0547">Nucleotide-binding</keyword>
<dbReference type="RefSeq" id="WP_073883522.1">
    <property type="nucleotide sequence ID" value="NZ_DAITTX010000017.1"/>
</dbReference>
<dbReference type="OrthoDB" id="9759366at2"/>
<dbReference type="AlphaFoldDB" id="A0A120N4W3"/>
<evidence type="ECO:0000256" key="1">
    <source>
        <dbReference type="ARBA" id="ARBA00022679"/>
    </source>
</evidence>
<feature type="domain" description="PII-uridylyltransferase/Glutamine-synthetase adenylyltransferase" evidence="8">
    <location>
        <begin position="366"/>
        <end position="512"/>
    </location>
</feature>
<dbReference type="Gene3D" id="3.30.460.10">
    <property type="entry name" value="Beta Polymerase, domain 2"/>
    <property type="match status" value="2"/>
</dbReference>
<dbReference type="GO" id="GO:0008882">
    <property type="term" value="F:[glutamate-ammonia-ligase] adenylyltransferase activity"/>
    <property type="evidence" value="ECO:0007669"/>
    <property type="project" value="UniProtKB-EC"/>
</dbReference>